<protein>
    <recommendedName>
        <fullName evidence="4">Pili assembly chaperone N-terminal domain-containing protein</fullName>
    </recommendedName>
</protein>
<dbReference type="Proteomes" id="UP000092528">
    <property type="component" value="Chromosome 2"/>
</dbReference>
<dbReference type="InterPro" id="IPR008962">
    <property type="entry name" value="PapD-like_sf"/>
</dbReference>
<feature type="chain" id="PRO_5008885676" description="Pili assembly chaperone N-terminal domain-containing protein" evidence="1">
    <location>
        <begin position="19"/>
        <end position="227"/>
    </location>
</feature>
<evidence type="ECO:0008006" key="4">
    <source>
        <dbReference type="Google" id="ProtNLM"/>
    </source>
</evidence>
<dbReference type="RefSeq" id="WP_065546228.1">
    <property type="nucleotide sequence ID" value="NZ_CP016415.1"/>
</dbReference>
<evidence type="ECO:0000256" key="1">
    <source>
        <dbReference type="SAM" id="SignalP"/>
    </source>
</evidence>
<gene>
    <name evidence="2" type="ORF">VSVS05_03326</name>
</gene>
<proteinExistence type="predicted"/>
<evidence type="ECO:0000313" key="2">
    <source>
        <dbReference type="EMBL" id="ANU38364.1"/>
    </source>
</evidence>
<organism evidence="2 3">
    <name type="scientific">Vibrio scophthalmi</name>
    <dbReference type="NCBI Taxonomy" id="45658"/>
    <lineage>
        <taxon>Bacteria</taxon>
        <taxon>Pseudomonadati</taxon>
        <taxon>Pseudomonadota</taxon>
        <taxon>Gammaproteobacteria</taxon>
        <taxon>Vibrionales</taxon>
        <taxon>Vibrionaceae</taxon>
        <taxon>Vibrio</taxon>
    </lineage>
</organism>
<keyword evidence="1" id="KW-0732">Signal</keyword>
<sequence length="227" mass="25979">MKLLLTFFSLLLACNSYAQLLIAPTRVDVDATKNTTKKIIIENTSQEPVRVEIVPTYMSTVSSDVVRNNPDIESVERITEKIRVSPPVIRKLDPGQRRTIRIQILPSHTEGEHRSYLKFTPTKLTTINTVNNQDSESSNFNLGFRIHTYIPIYQTNGKPKENVIFKCNPNNLAIENKDKFQFNATLETSTGEIKNILLFRESTMTIPKKNAETVFIKNNDRIIHQCK</sequence>
<name>A0A1C7FG99_9VIBR</name>
<feature type="signal peptide" evidence="1">
    <location>
        <begin position="1"/>
        <end position="18"/>
    </location>
</feature>
<reference evidence="2 3" key="1">
    <citation type="submission" date="2016-07" db="EMBL/GenBank/DDBJ databases">
        <title>Genome sequencing of Vibrio scophthalmi strain VS-05, an isolated from Paralichthys olivaceus.</title>
        <authorList>
            <person name="Han H.-J."/>
        </authorList>
    </citation>
    <scope>NUCLEOTIDE SEQUENCE [LARGE SCALE GENOMIC DNA]</scope>
    <source>
        <strain evidence="2 3">VS-05</strain>
    </source>
</reference>
<keyword evidence="3" id="KW-1185">Reference proteome</keyword>
<dbReference type="EMBL" id="CP016415">
    <property type="protein sequence ID" value="ANU38364.1"/>
    <property type="molecule type" value="Genomic_DNA"/>
</dbReference>
<evidence type="ECO:0000313" key="3">
    <source>
        <dbReference type="Proteomes" id="UP000092528"/>
    </source>
</evidence>
<dbReference type="AlphaFoldDB" id="A0A1C7FG99"/>
<dbReference type="SUPFAM" id="SSF49354">
    <property type="entry name" value="PapD-like"/>
    <property type="match status" value="1"/>
</dbReference>
<accession>A0A1C7FG99</accession>